<gene>
    <name evidence="5" type="ORF">L2422_08340</name>
</gene>
<dbReference type="InterPro" id="IPR008928">
    <property type="entry name" value="6-hairpin_glycosidase_sf"/>
</dbReference>
<keyword evidence="4" id="KW-1133">Transmembrane helix</keyword>
<dbReference type="RefSeq" id="WP_022091064.1">
    <property type="nucleotide sequence ID" value="NZ_CABMGH010000031.1"/>
</dbReference>
<name>A0AAP3M4E4_9LACO</name>
<evidence type="ECO:0000313" key="5">
    <source>
        <dbReference type="EMBL" id="MCZ3845496.1"/>
    </source>
</evidence>
<evidence type="ECO:0000313" key="6">
    <source>
        <dbReference type="Proteomes" id="UP001213015"/>
    </source>
</evidence>
<dbReference type="Gene3D" id="1.50.10.10">
    <property type="match status" value="1"/>
</dbReference>
<dbReference type="EMBL" id="JAKHLF010000021">
    <property type="protein sequence ID" value="MCZ3845496.1"/>
    <property type="molecule type" value="Genomic_DNA"/>
</dbReference>
<dbReference type="Pfam" id="PF01270">
    <property type="entry name" value="Glyco_hydro_8"/>
    <property type="match status" value="1"/>
</dbReference>
<dbReference type="GO" id="GO:0005975">
    <property type="term" value="P:carbohydrate metabolic process"/>
    <property type="evidence" value="ECO:0007669"/>
    <property type="project" value="InterPro"/>
</dbReference>
<keyword evidence="3" id="KW-0326">Glycosidase</keyword>
<evidence type="ECO:0000256" key="2">
    <source>
        <dbReference type="ARBA" id="ARBA00022801"/>
    </source>
</evidence>
<dbReference type="PRINTS" id="PR00735">
    <property type="entry name" value="GLHYDRLASE8"/>
</dbReference>
<protein>
    <submittedName>
        <fullName evidence="5">Glycosyl hydrolase family 8</fullName>
    </submittedName>
</protein>
<proteinExistence type="inferred from homology"/>
<sequence>MKQKIMWVILPIIIANYIATFYFIRTKNPEQIQIKTYQDWKKNYLVTKNSNQVFVNAGTNKHPVALSEAQGFGLIITAKAGKRGWASETEFDKLLNYYLAHQDYVGDHHTQKVSLMQWKQYYNHHGKWVSEYNSATDGDLYIATALNTAAKVWPQKANYYHSLEAKLANDILRYEYNPQTGALTTGDWVRLDSYYANLMRTSDVLPFVFTNLAKTTGNKQWYAVQDSMLEKLVKLSKQHKAGLVPDFAWVGRNYAKPVAPKTIAGKNDGYYAYNACRVPIMLAKSESPKAKFVEKRILHYFSKQYNVFGGYKLNGERLVKNQSPSFSAPIFYAVNQYRGQGYDNLFVSQKYIFSKALPKNDYYGATLTTLVAVEGWE</sequence>
<keyword evidence="4" id="KW-0472">Membrane</keyword>
<dbReference type="GeneID" id="97458431"/>
<dbReference type="InterPro" id="IPR002037">
    <property type="entry name" value="Glyco_hydro_8"/>
</dbReference>
<evidence type="ECO:0000256" key="3">
    <source>
        <dbReference type="ARBA" id="ARBA00023295"/>
    </source>
</evidence>
<dbReference type="Proteomes" id="UP001213015">
    <property type="component" value="Unassembled WGS sequence"/>
</dbReference>
<keyword evidence="2 5" id="KW-0378">Hydrolase</keyword>
<dbReference type="AlphaFoldDB" id="A0AAP3M4E4"/>
<comment type="caution">
    <text evidence="5">The sequence shown here is derived from an EMBL/GenBank/DDBJ whole genome shotgun (WGS) entry which is preliminary data.</text>
</comment>
<feature type="transmembrane region" description="Helical" evidence="4">
    <location>
        <begin position="7"/>
        <end position="24"/>
    </location>
</feature>
<evidence type="ECO:0000256" key="1">
    <source>
        <dbReference type="ARBA" id="ARBA00009209"/>
    </source>
</evidence>
<organism evidence="5 6">
    <name type="scientific">Lactobacillus mulieris</name>
    <dbReference type="NCBI Taxonomy" id="2508708"/>
    <lineage>
        <taxon>Bacteria</taxon>
        <taxon>Bacillati</taxon>
        <taxon>Bacillota</taxon>
        <taxon>Bacilli</taxon>
        <taxon>Lactobacillales</taxon>
        <taxon>Lactobacillaceae</taxon>
        <taxon>Lactobacillus</taxon>
    </lineage>
</organism>
<keyword evidence="4" id="KW-0812">Transmembrane</keyword>
<evidence type="ECO:0000256" key="4">
    <source>
        <dbReference type="SAM" id="Phobius"/>
    </source>
</evidence>
<dbReference type="GO" id="GO:0004553">
    <property type="term" value="F:hydrolase activity, hydrolyzing O-glycosyl compounds"/>
    <property type="evidence" value="ECO:0007669"/>
    <property type="project" value="InterPro"/>
</dbReference>
<reference evidence="5" key="1">
    <citation type="submission" date="2022-01" db="EMBL/GenBank/DDBJ databases">
        <title>VMRC isolate genome collection.</title>
        <authorList>
            <person name="France M."/>
            <person name="Rutt L."/>
            <person name="Humphrys M."/>
            <person name="Ravel J."/>
        </authorList>
    </citation>
    <scope>NUCLEOTIDE SEQUENCE</scope>
    <source>
        <strain evidence="5">C0127B5</strain>
    </source>
</reference>
<comment type="similarity">
    <text evidence="1">Belongs to the glycosyl hydrolase 8 (cellulase D) family.</text>
</comment>
<dbReference type="SUPFAM" id="SSF48208">
    <property type="entry name" value="Six-hairpin glycosidases"/>
    <property type="match status" value="1"/>
</dbReference>
<dbReference type="InterPro" id="IPR012341">
    <property type="entry name" value="6hp_glycosidase-like_sf"/>
</dbReference>
<accession>A0AAP3M4E4</accession>